<evidence type="ECO:0000313" key="16">
    <source>
        <dbReference type="Proteomes" id="UP000504607"/>
    </source>
</evidence>
<dbReference type="GO" id="GO:0016567">
    <property type="term" value="P:protein ubiquitination"/>
    <property type="evidence" value="ECO:0007669"/>
    <property type="project" value="InterPro"/>
</dbReference>
<keyword evidence="7" id="KW-0808">Transferase</keyword>
<dbReference type="GO" id="GO:0061630">
    <property type="term" value="F:ubiquitin protein ligase activity"/>
    <property type="evidence" value="ECO:0007669"/>
    <property type="project" value="UniProtKB-EC"/>
</dbReference>
<dbReference type="FunFam" id="3.30.40.10:FF:000019">
    <property type="entry name" value="RBR-type E3 ubiquitin transferase"/>
    <property type="match status" value="1"/>
</dbReference>
<dbReference type="InterPro" id="IPR045840">
    <property type="entry name" value="Ariadne"/>
</dbReference>
<dbReference type="AlphaFoldDB" id="A0A6I9SEL0"/>
<dbReference type="FunCoup" id="A0A6I9SEL0">
    <property type="interactions" value="2076"/>
</dbReference>
<feature type="domain" description="RING-type" evidence="14">
    <location>
        <begin position="121"/>
        <end position="165"/>
    </location>
</feature>
<dbReference type="Gene3D" id="1.20.120.1750">
    <property type="match status" value="1"/>
</dbReference>
<dbReference type="EC" id="2.3.2.31" evidence="6"/>
<evidence type="ECO:0000256" key="4">
    <source>
        <dbReference type="ARBA" id="ARBA00004906"/>
    </source>
</evidence>
<evidence type="ECO:0000256" key="13">
    <source>
        <dbReference type="PROSITE-ProRule" id="PRU00175"/>
    </source>
</evidence>
<dbReference type="OrthoDB" id="10009520at2759"/>
<dbReference type="Pfam" id="PF19422">
    <property type="entry name" value="Ariadne"/>
    <property type="match status" value="1"/>
</dbReference>
<dbReference type="KEGG" id="egu:105059900"/>
<dbReference type="RefSeq" id="XP_010941706.1">
    <property type="nucleotide sequence ID" value="XM_010943404.3"/>
</dbReference>
<dbReference type="InterPro" id="IPR001841">
    <property type="entry name" value="Znf_RING"/>
</dbReference>
<evidence type="ECO:0000256" key="11">
    <source>
        <dbReference type="ARBA" id="ARBA00022786"/>
    </source>
</evidence>
<evidence type="ECO:0000256" key="8">
    <source>
        <dbReference type="ARBA" id="ARBA00022723"/>
    </source>
</evidence>
<dbReference type="InterPro" id="IPR013083">
    <property type="entry name" value="Znf_RING/FYVE/PHD"/>
</dbReference>
<comment type="similarity">
    <text evidence="5">Belongs to the RBR family. Ariadne subfamily.</text>
</comment>
<evidence type="ECO:0000256" key="7">
    <source>
        <dbReference type="ARBA" id="ARBA00022679"/>
    </source>
</evidence>
<dbReference type="InterPro" id="IPR002867">
    <property type="entry name" value="IBR_dom"/>
</dbReference>
<dbReference type="Proteomes" id="UP000504607">
    <property type="component" value="Chromosome 1"/>
</dbReference>
<keyword evidence="8" id="KW-0479">Metal-binding</keyword>
<keyword evidence="9" id="KW-0677">Repeat</keyword>
<evidence type="ECO:0000256" key="10">
    <source>
        <dbReference type="ARBA" id="ARBA00022771"/>
    </source>
</evidence>
<reference evidence="17" key="1">
    <citation type="submission" date="2025-08" db="UniProtKB">
        <authorList>
            <consortium name="RefSeq"/>
        </authorList>
    </citation>
    <scope>IDENTIFICATION</scope>
</reference>
<proteinExistence type="inferred from homology"/>
<evidence type="ECO:0000256" key="1">
    <source>
        <dbReference type="ARBA" id="ARBA00001798"/>
    </source>
</evidence>
<dbReference type="SUPFAM" id="SSF57850">
    <property type="entry name" value="RING/U-box"/>
    <property type="match status" value="3"/>
</dbReference>
<dbReference type="InParanoid" id="A0A6I9SEL0"/>
<evidence type="ECO:0000256" key="12">
    <source>
        <dbReference type="ARBA" id="ARBA00022833"/>
    </source>
</evidence>
<evidence type="ECO:0000256" key="2">
    <source>
        <dbReference type="ARBA" id="ARBA00001947"/>
    </source>
</evidence>
<dbReference type="CDD" id="cd22586">
    <property type="entry name" value="Rcat_RBR_ARI1-like"/>
    <property type="match status" value="1"/>
</dbReference>
<accession>A0A6I9SEL0</accession>
<evidence type="ECO:0000256" key="5">
    <source>
        <dbReference type="ARBA" id="ARBA00005884"/>
    </source>
</evidence>
<evidence type="ECO:0000259" key="15">
    <source>
        <dbReference type="PROSITE" id="PS51873"/>
    </source>
</evidence>
<keyword evidence="10 13" id="KW-0863">Zinc-finger</keyword>
<dbReference type="CDD" id="cd16773">
    <property type="entry name" value="RING-HC_RBR_TRIAD1"/>
    <property type="match status" value="1"/>
</dbReference>
<dbReference type="PROSITE" id="PS51873">
    <property type="entry name" value="TRIAD"/>
    <property type="match status" value="1"/>
</dbReference>
<evidence type="ECO:0000256" key="3">
    <source>
        <dbReference type="ARBA" id="ARBA00003976"/>
    </source>
</evidence>
<keyword evidence="16" id="KW-1185">Reference proteome</keyword>
<dbReference type="InterPro" id="IPR048962">
    <property type="entry name" value="ARIH1-like_UBL"/>
</dbReference>
<sequence>MADDDYYPSSGDADDDYIDEDVFIEEAADRPHDAVSWSISSVITSESLLAAQKEDLRKVMDVLAIKEQHARTLLIYYRWNVERVYELLERKGREQLCCDAGVSITENKGLDLLKSSSPITCGICFEDVAPSKATAMDCGHCYCNDCWTQHFIIQINDGKSRCIRCMASKCNAICDEAVVRSLVRERHPDTADRFDRFLLESYIEDNNMVKWCPSKPHCGNAIRVEGDIYCEVECTCGLQFCFNCLLESHSPCSCLMWDLWVKKCNNESENVNWITAHTKHCPKCHKPVEKNGGCNLVRCVCGQYFCYKCGGATGRDHTWSSIGGHSCNRFKEEERSNVETERRKLHRYMHYYNRYKAHTDSFKQESNLMKTIQERISLSENKESGIKDYSWVSNGLHRLFRSRRVLSYTYPFAFYMFGDELFKDEMTPGERQIRQNLFEDQQQQLESNVEKLSLFLEKEFQHLTDEEIIGTRMQVINLSRIVDNSCKEMYQCIENDLLYPLKHSVHHIAPYKSRGLERASELSECWNSDESLRNLKTDNGGNSLQQNSTINGTGATGLGRHSVFQLHASSSAVEGVCSSRKRARKDDPGGVTLFDLNMPAI</sequence>
<dbReference type="FunFam" id="1.20.120.1750:FF:000013">
    <property type="entry name" value="RBR-type E3 ubiquitin transferase"/>
    <property type="match status" value="1"/>
</dbReference>
<keyword evidence="12" id="KW-0862">Zinc</keyword>
<evidence type="ECO:0000256" key="6">
    <source>
        <dbReference type="ARBA" id="ARBA00012251"/>
    </source>
</evidence>
<evidence type="ECO:0000256" key="9">
    <source>
        <dbReference type="ARBA" id="ARBA00022737"/>
    </source>
</evidence>
<keyword evidence="11" id="KW-0833">Ubl conjugation pathway</keyword>
<dbReference type="Gene3D" id="3.30.40.10">
    <property type="entry name" value="Zinc/RING finger domain, C3HC4 (zinc finger)"/>
    <property type="match status" value="1"/>
</dbReference>
<dbReference type="GO" id="GO:0008270">
    <property type="term" value="F:zinc ion binding"/>
    <property type="evidence" value="ECO:0007669"/>
    <property type="project" value="UniProtKB-KW"/>
</dbReference>
<dbReference type="Pfam" id="PF26200">
    <property type="entry name" value="Rcat_RNF216"/>
    <property type="match status" value="1"/>
</dbReference>
<dbReference type="InterPro" id="IPR031127">
    <property type="entry name" value="E3_UB_ligase_RBR"/>
</dbReference>
<dbReference type="CDD" id="cd20346">
    <property type="entry name" value="BRcat_RBR_ANKIB1"/>
    <property type="match status" value="1"/>
</dbReference>
<evidence type="ECO:0000259" key="14">
    <source>
        <dbReference type="PROSITE" id="PS50089"/>
    </source>
</evidence>
<dbReference type="PROSITE" id="PS50089">
    <property type="entry name" value="ZF_RING_2"/>
    <property type="match status" value="1"/>
</dbReference>
<dbReference type="InterPro" id="IPR044066">
    <property type="entry name" value="TRIAD_supradom"/>
</dbReference>
<dbReference type="SMART" id="SM00647">
    <property type="entry name" value="IBR"/>
    <property type="match status" value="2"/>
</dbReference>
<dbReference type="PANTHER" id="PTHR11685">
    <property type="entry name" value="RBR FAMILY RING FINGER AND IBR DOMAIN-CONTAINING"/>
    <property type="match status" value="1"/>
</dbReference>
<dbReference type="Pfam" id="PF21235">
    <property type="entry name" value="UBA_ARI1"/>
    <property type="match status" value="1"/>
</dbReference>
<dbReference type="GeneID" id="105059900"/>
<gene>
    <name evidence="17" type="primary">LOC105059900</name>
</gene>
<evidence type="ECO:0000313" key="17">
    <source>
        <dbReference type="RefSeq" id="XP_010941706.1"/>
    </source>
</evidence>
<comment type="cofactor">
    <cofactor evidence="2">
        <name>Zn(2+)</name>
        <dbReference type="ChEBI" id="CHEBI:29105"/>
    </cofactor>
</comment>
<comment type="function">
    <text evidence="3">Might act as an E3 ubiquitin-protein ligase, or as part of E3 complex, which accepts ubiquitin from specific E2 ubiquitin-conjugating enzymes and then transfers it to substrates.</text>
</comment>
<organism evidence="16 17">
    <name type="scientific">Elaeis guineensis var. tenera</name>
    <name type="common">Oil palm</name>
    <dbReference type="NCBI Taxonomy" id="51953"/>
    <lineage>
        <taxon>Eukaryota</taxon>
        <taxon>Viridiplantae</taxon>
        <taxon>Streptophyta</taxon>
        <taxon>Embryophyta</taxon>
        <taxon>Tracheophyta</taxon>
        <taxon>Spermatophyta</taxon>
        <taxon>Magnoliopsida</taxon>
        <taxon>Liliopsida</taxon>
        <taxon>Arecaceae</taxon>
        <taxon>Arecoideae</taxon>
        <taxon>Cocoseae</taxon>
        <taxon>Elaeidinae</taxon>
        <taxon>Elaeis</taxon>
    </lineage>
</organism>
<comment type="pathway">
    <text evidence="4">Protein modification; protein ubiquitination.</text>
</comment>
<feature type="domain" description="RING-type" evidence="15">
    <location>
        <begin position="117"/>
        <end position="331"/>
    </location>
</feature>
<dbReference type="Pfam" id="PF01485">
    <property type="entry name" value="IBR"/>
    <property type="match status" value="1"/>
</dbReference>
<name>A0A6I9SEL0_ELAGV</name>
<protein>
    <recommendedName>
        <fullName evidence="6">RBR-type E3 ubiquitin transferase</fullName>
        <ecNumber evidence="6">2.3.2.31</ecNumber>
    </recommendedName>
</protein>
<comment type="catalytic activity">
    <reaction evidence="1">
        <text>[E2 ubiquitin-conjugating enzyme]-S-ubiquitinyl-L-cysteine + [acceptor protein]-L-lysine = [E2 ubiquitin-conjugating enzyme]-L-cysteine + [acceptor protein]-N(6)-ubiquitinyl-L-lysine.</text>
        <dbReference type="EC" id="2.3.2.31"/>
    </reaction>
</comment>